<organism evidence="2 3">
    <name type="scientific">Plectus sambesii</name>
    <dbReference type="NCBI Taxonomy" id="2011161"/>
    <lineage>
        <taxon>Eukaryota</taxon>
        <taxon>Metazoa</taxon>
        <taxon>Ecdysozoa</taxon>
        <taxon>Nematoda</taxon>
        <taxon>Chromadorea</taxon>
        <taxon>Plectida</taxon>
        <taxon>Plectina</taxon>
        <taxon>Plectoidea</taxon>
        <taxon>Plectidae</taxon>
        <taxon>Plectus</taxon>
    </lineage>
</organism>
<protein>
    <submittedName>
        <fullName evidence="3">Uncharacterized protein</fullName>
    </submittedName>
</protein>
<sequence length="144" mass="16171">MVMNKTDLEPLGCGWCSYSDGTGFSISKADNLAGGCVNKGSDGDVCTFFANTCPSFANDIPFVQQEFFTDEVVVVILSVLIYSGFAVLYVKLLDRHCRKLRSHRSYGPFKKEIIRRLQIELSELNSDAETENRMNTFTISYLRS</sequence>
<keyword evidence="1" id="KW-0812">Transmembrane</keyword>
<accession>A0A914X514</accession>
<dbReference type="Proteomes" id="UP000887566">
    <property type="component" value="Unplaced"/>
</dbReference>
<evidence type="ECO:0000313" key="3">
    <source>
        <dbReference type="WBParaSite" id="PSAMB.scaffold6040size10312.g27819.t1"/>
    </source>
</evidence>
<evidence type="ECO:0000256" key="1">
    <source>
        <dbReference type="SAM" id="Phobius"/>
    </source>
</evidence>
<dbReference type="AlphaFoldDB" id="A0A914X514"/>
<proteinExistence type="predicted"/>
<name>A0A914X514_9BILA</name>
<dbReference type="WBParaSite" id="PSAMB.scaffold6040size10312.g27819.t1">
    <property type="protein sequence ID" value="PSAMB.scaffold6040size10312.g27819.t1"/>
    <property type="gene ID" value="PSAMB.scaffold6040size10312.g27819"/>
</dbReference>
<feature type="transmembrane region" description="Helical" evidence="1">
    <location>
        <begin position="72"/>
        <end position="92"/>
    </location>
</feature>
<keyword evidence="2" id="KW-1185">Reference proteome</keyword>
<reference evidence="3" key="1">
    <citation type="submission" date="2022-11" db="UniProtKB">
        <authorList>
            <consortium name="WormBaseParasite"/>
        </authorList>
    </citation>
    <scope>IDENTIFICATION</scope>
</reference>
<keyword evidence="1" id="KW-0472">Membrane</keyword>
<evidence type="ECO:0000313" key="2">
    <source>
        <dbReference type="Proteomes" id="UP000887566"/>
    </source>
</evidence>
<keyword evidence="1" id="KW-1133">Transmembrane helix</keyword>